<dbReference type="PROSITE" id="PS50977">
    <property type="entry name" value="HTH_TETR_2"/>
    <property type="match status" value="1"/>
</dbReference>
<dbReference type="SUPFAM" id="SSF46689">
    <property type="entry name" value="Homeodomain-like"/>
    <property type="match status" value="1"/>
</dbReference>
<evidence type="ECO:0000256" key="2">
    <source>
        <dbReference type="ARBA" id="ARBA00023125"/>
    </source>
</evidence>
<evidence type="ECO:0000256" key="4">
    <source>
        <dbReference type="PROSITE-ProRule" id="PRU00335"/>
    </source>
</evidence>
<organism evidence="6">
    <name type="scientific">Thermosporothrix sp. COM3</name>
    <dbReference type="NCBI Taxonomy" id="2490863"/>
    <lineage>
        <taxon>Bacteria</taxon>
        <taxon>Bacillati</taxon>
        <taxon>Chloroflexota</taxon>
        <taxon>Ktedonobacteria</taxon>
        <taxon>Ktedonobacterales</taxon>
        <taxon>Thermosporotrichaceae</taxon>
        <taxon>Thermosporothrix</taxon>
    </lineage>
</organism>
<evidence type="ECO:0000256" key="3">
    <source>
        <dbReference type="ARBA" id="ARBA00023163"/>
    </source>
</evidence>
<sequence>MSPRPYRLGQRQASTEQTRARILAAARSLLMASDGFSSFSIEMVAKEADVARMTVYHQFGSKIGLLEVLCDSLAASGGMEHMATIFQQPRPLKALQMYIQLFGRFWDEDRLVMRRLRALAALNPDFEQVIRTRDGWRRKGVQVLTQRLADSRLLPPGKPLDEIVDLLFTLTSFETFDLLAGPEKRIQDVVPLVQKLTHAALQLPDMAEDAVSEGEPAGKPCCDAGE</sequence>
<evidence type="ECO:0000313" key="6">
    <source>
        <dbReference type="EMBL" id="BBH86893.1"/>
    </source>
</evidence>
<accession>A0A455SEK5</accession>
<dbReference type="GO" id="GO:0000976">
    <property type="term" value="F:transcription cis-regulatory region binding"/>
    <property type="evidence" value="ECO:0007669"/>
    <property type="project" value="TreeGrafter"/>
</dbReference>
<keyword evidence="2 4" id="KW-0238">DNA-binding</keyword>
<dbReference type="AlphaFoldDB" id="A0A455SEK5"/>
<reference evidence="6" key="1">
    <citation type="submission" date="2018-12" db="EMBL/GenBank/DDBJ databases">
        <title>Novel natural products biosynthetic potential of the class Ktedonobacteria.</title>
        <authorList>
            <person name="Zheng Y."/>
            <person name="Saitou A."/>
            <person name="Wang C.M."/>
            <person name="Toyoda A."/>
            <person name="Minakuchi Y."/>
            <person name="Sekiguchi Y."/>
            <person name="Ueda K."/>
            <person name="Takano H."/>
            <person name="Sakai Y."/>
            <person name="Yokota A."/>
            <person name="Yabe S."/>
        </authorList>
    </citation>
    <scope>NUCLEOTIDE SEQUENCE</scope>
    <source>
        <strain evidence="6">COM3</strain>
    </source>
</reference>
<evidence type="ECO:0000259" key="5">
    <source>
        <dbReference type="PROSITE" id="PS50977"/>
    </source>
</evidence>
<dbReference type="InterPro" id="IPR009057">
    <property type="entry name" value="Homeodomain-like_sf"/>
</dbReference>
<dbReference type="Pfam" id="PF00440">
    <property type="entry name" value="TetR_N"/>
    <property type="match status" value="1"/>
</dbReference>
<proteinExistence type="predicted"/>
<gene>
    <name evidence="6" type="ORF">KTC_16440</name>
</gene>
<dbReference type="EMBL" id="AP019376">
    <property type="protein sequence ID" value="BBH86893.1"/>
    <property type="molecule type" value="Genomic_DNA"/>
</dbReference>
<evidence type="ECO:0000256" key="1">
    <source>
        <dbReference type="ARBA" id="ARBA00023015"/>
    </source>
</evidence>
<protein>
    <recommendedName>
        <fullName evidence="5">HTH tetR-type domain-containing protein</fullName>
    </recommendedName>
</protein>
<keyword evidence="1" id="KW-0805">Transcription regulation</keyword>
<dbReference type="PANTHER" id="PTHR30055:SF234">
    <property type="entry name" value="HTH-TYPE TRANSCRIPTIONAL REGULATOR BETI"/>
    <property type="match status" value="1"/>
</dbReference>
<keyword evidence="3" id="KW-0804">Transcription</keyword>
<dbReference type="InterPro" id="IPR001647">
    <property type="entry name" value="HTH_TetR"/>
</dbReference>
<feature type="domain" description="HTH tetR-type" evidence="5">
    <location>
        <begin position="16"/>
        <end position="77"/>
    </location>
</feature>
<feature type="DNA-binding region" description="H-T-H motif" evidence="4">
    <location>
        <begin position="40"/>
        <end position="59"/>
    </location>
</feature>
<dbReference type="Gene3D" id="1.10.357.10">
    <property type="entry name" value="Tetracycline Repressor, domain 2"/>
    <property type="match status" value="1"/>
</dbReference>
<name>A0A455SEK5_9CHLR</name>
<dbReference type="InterPro" id="IPR050109">
    <property type="entry name" value="HTH-type_TetR-like_transc_reg"/>
</dbReference>
<dbReference type="GO" id="GO:0003700">
    <property type="term" value="F:DNA-binding transcription factor activity"/>
    <property type="evidence" value="ECO:0007669"/>
    <property type="project" value="TreeGrafter"/>
</dbReference>
<dbReference type="PANTHER" id="PTHR30055">
    <property type="entry name" value="HTH-TYPE TRANSCRIPTIONAL REGULATOR RUTR"/>
    <property type="match status" value="1"/>
</dbReference>